<protein>
    <submittedName>
        <fullName evidence="2">Uncharacterized protein</fullName>
    </submittedName>
</protein>
<sequence>MADHSSGAINEYKAKIQRLAGFLSGYDWFSQKNTRCEVSLRLMNVDSTQHVDAGELFVWRSRRSPDDLYSWLIAQPDTVATRYVLVEDLDPTVCLPLGAAFDLDPQFFIDHMSNQVPGVGSQPPHHNADWNCWNLSKPYTSFRWYRPIARYDSTAATTRKQIEEQSYDITASEAGWSGEFEITQFHPGSSIFRPEWDLSLPSASLPTATQVAAIEERVSIYEVERDRCKYVIMLLDPIPTCLRLSWDVTLRNPSERMRSYIAPPNAERVTLPLYKRLVPRFPIDINSSNAISSLDDRHLDDIYTSCLSTMEYLNDPIHLEPDEPFLRLFQIVVSDTLGLLYHLHNLQRGITAATVSQDAQLEDILSLRAFIADLQSQLPTLSLEIEQGLEALSDRFTPTEVHQAAITQVSKGFEQIIPNMKETLNSVAAALQFMESHRAILEAESITRLTELAFLFIPLSFAASLFSMQIQELATPAPVAYFVAFALSLSATTYSLRLLARSSWINHRKEKLLASVRRRSALPLGAPVANTAVLAWIYAEATSPFVRAYYQVLKPVPGRIVERVGAGLLTIMLIPFVLVPPLVVVWVRPLDETFKVALTFVFLLFVFSIFSLIAWATPDARDQIFRWLQPSRRYSRRRGWRAGIRVNDEDSRTSQEE</sequence>
<reference evidence="2 3" key="1">
    <citation type="submission" date="2024-07" db="EMBL/GenBank/DDBJ databases">
        <title>Section-level genome sequencing and comparative genomics of Aspergillus sections Usti and Cavernicolus.</title>
        <authorList>
            <consortium name="Lawrence Berkeley National Laboratory"/>
            <person name="Nybo J.L."/>
            <person name="Vesth T.C."/>
            <person name="Theobald S."/>
            <person name="Frisvad J.C."/>
            <person name="Larsen T.O."/>
            <person name="Kjaerboelling I."/>
            <person name="Rothschild-Mancinelli K."/>
            <person name="Lyhne E.K."/>
            <person name="Kogle M.E."/>
            <person name="Barry K."/>
            <person name="Clum A."/>
            <person name="Na H."/>
            <person name="Ledsgaard L."/>
            <person name="Lin J."/>
            <person name="Lipzen A."/>
            <person name="Kuo A."/>
            <person name="Riley R."/>
            <person name="Mondo S."/>
            <person name="Labutti K."/>
            <person name="Haridas S."/>
            <person name="Pangalinan J."/>
            <person name="Salamov A.A."/>
            <person name="Simmons B.A."/>
            <person name="Magnuson J.K."/>
            <person name="Chen J."/>
            <person name="Drula E."/>
            <person name="Henrissat B."/>
            <person name="Wiebenga A."/>
            <person name="Lubbers R.J."/>
            <person name="Gomes A.C."/>
            <person name="Makela M.R."/>
            <person name="Stajich J."/>
            <person name="Grigoriev I.V."/>
            <person name="Mortensen U.H."/>
            <person name="De Vries R.P."/>
            <person name="Baker S.E."/>
            <person name="Andersen M.R."/>
        </authorList>
    </citation>
    <scope>NUCLEOTIDE SEQUENCE [LARGE SCALE GENOMIC DNA]</scope>
    <source>
        <strain evidence="2 3">CBS 588.65</strain>
    </source>
</reference>
<gene>
    <name evidence="2" type="ORF">BJX63DRAFT_390492</name>
</gene>
<dbReference type="EMBL" id="JBFXLT010000029">
    <property type="protein sequence ID" value="KAL2815123.1"/>
    <property type="molecule type" value="Genomic_DNA"/>
</dbReference>
<feature type="transmembrane region" description="Helical" evidence="1">
    <location>
        <begin position="479"/>
        <end position="500"/>
    </location>
</feature>
<feature type="transmembrane region" description="Helical" evidence="1">
    <location>
        <begin position="521"/>
        <end position="539"/>
    </location>
</feature>
<organism evidence="2 3">
    <name type="scientific">Aspergillus granulosus</name>
    <dbReference type="NCBI Taxonomy" id="176169"/>
    <lineage>
        <taxon>Eukaryota</taxon>
        <taxon>Fungi</taxon>
        <taxon>Dikarya</taxon>
        <taxon>Ascomycota</taxon>
        <taxon>Pezizomycotina</taxon>
        <taxon>Eurotiomycetes</taxon>
        <taxon>Eurotiomycetidae</taxon>
        <taxon>Eurotiales</taxon>
        <taxon>Aspergillaceae</taxon>
        <taxon>Aspergillus</taxon>
        <taxon>Aspergillus subgen. Nidulantes</taxon>
    </lineage>
</organism>
<accession>A0ABR4HI15</accession>
<keyword evidence="1" id="KW-1133">Transmembrane helix</keyword>
<feature type="transmembrane region" description="Helical" evidence="1">
    <location>
        <begin position="594"/>
        <end position="616"/>
    </location>
</feature>
<comment type="caution">
    <text evidence="2">The sequence shown here is derived from an EMBL/GenBank/DDBJ whole genome shotgun (WGS) entry which is preliminary data.</text>
</comment>
<dbReference type="Gene3D" id="1.20.58.340">
    <property type="entry name" value="Magnesium transport protein CorA, transmembrane region"/>
    <property type="match status" value="1"/>
</dbReference>
<name>A0ABR4HI15_9EURO</name>
<keyword evidence="3" id="KW-1185">Reference proteome</keyword>
<keyword evidence="1" id="KW-0812">Transmembrane</keyword>
<evidence type="ECO:0000313" key="3">
    <source>
        <dbReference type="Proteomes" id="UP001610334"/>
    </source>
</evidence>
<keyword evidence="1" id="KW-0472">Membrane</keyword>
<proteinExistence type="predicted"/>
<dbReference type="Proteomes" id="UP001610334">
    <property type="component" value="Unassembled WGS sequence"/>
</dbReference>
<feature type="transmembrane region" description="Helical" evidence="1">
    <location>
        <begin position="564"/>
        <end position="587"/>
    </location>
</feature>
<evidence type="ECO:0000256" key="1">
    <source>
        <dbReference type="SAM" id="Phobius"/>
    </source>
</evidence>
<evidence type="ECO:0000313" key="2">
    <source>
        <dbReference type="EMBL" id="KAL2815123.1"/>
    </source>
</evidence>